<keyword evidence="2" id="KW-1185">Reference proteome</keyword>
<dbReference type="EnsemblMetazoa" id="PPA38456.1">
    <property type="protein sequence ID" value="PPA38456.1"/>
    <property type="gene ID" value="WBGene00276825"/>
</dbReference>
<evidence type="ECO:0000313" key="1">
    <source>
        <dbReference type="EnsemblMetazoa" id="PPA38456.1"/>
    </source>
</evidence>
<accession>A0A2A6D056</accession>
<gene>
    <name evidence="1" type="primary">WBGene00276825</name>
</gene>
<dbReference type="Proteomes" id="UP000005239">
    <property type="component" value="Unassembled WGS sequence"/>
</dbReference>
<sequence>QNHKMSLIKLGCLCFTLLFSYEVFNWIVYGESIWNFFLLFTSLAHVLLYSLYFIDPVKTVKH</sequence>
<name>A0A2A6D056_PRIPA</name>
<proteinExistence type="predicted"/>
<reference evidence="2" key="1">
    <citation type="journal article" date="2008" name="Nat. Genet.">
        <title>The Pristionchus pacificus genome provides a unique perspective on nematode lifestyle and parasitism.</title>
        <authorList>
            <person name="Dieterich C."/>
            <person name="Clifton S.W."/>
            <person name="Schuster L.N."/>
            <person name="Chinwalla A."/>
            <person name="Delehaunty K."/>
            <person name="Dinkelacker I."/>
            <person name="Fulton L."/>
            <person name="Fulton R."/>
            <person name="Godfrey J."/>
            <person name="Minx P."/>
            <person name="Mitreva M."/>
            <person name="Roeseler W."/>
            <person name="Tian H."/>
            <person name="Witte H."/>
            <person name="Yang S.P."/>
            <person name="Wilson R.K."/>
            <person name="Sommer R.J."/>
        </authorList>
    </citation>
    <scope>NUCLEOTIDE SEQUENCE [LARGE SCALE GENOMIC DNA]</scope>
    <source>
        <strain evidence="2">PS312</strain>
    </source>
</reference>
<evidence type="ECO:0000313" key="2">
    <source>
        <dbReference type="Proteomes" id="UP000005239"/>
    </source>
</evidence>
<protein>
    <submittedName>
        <fullName evidence="1">Uncharacterized protein</fullName>
    </submittedName>
</protein>
<dbReference type="AlphaFoldDB" id="A0A2A6D056"/>
<organism evidence="1 2">
    <name type="scientific">Pristionchus pacificus</name>
    <name type="common">Parasitic nematode worm</name>
    <dbReference type="NCBI Taxonomy" id="54126"/>
    <lineage>
        <taxon>Eukaryota</taxon>
        <taxon>Metazoa</taxon>
        <taxon>Ecdysozoa</taxon>
        <taxon>Nematoda</taxon>
        <taxon>Chromadorea</taxon>
        <taxon>Rhabditida</taxon>
        <taxon>Rhabditina</taxon>
        <taxon>Diplogasteromorpha</taxon>
        <taxon>Diplogasteroidea</taxon>
        <taxon>Neodiplogasteridae</taxon>
        <taxon>Pristionchus</taxon>
    </lineage>
</organism>
<accession>A0A8R1YX32</accession>
<reference evidence="1" key="2">
    <citation type="submission" date="2022-06" db="UniProtKB">
        <authorList>
            <consortium name="EnsemblMetazoa"/>
        </authorList>
    </citation>
    <scope>IDENTIFICATION</scope>
    <source>
        <strain evidence="1">PS312</strain>
    </source>
</reference>